<feature type="signal peptide" evidence="15">
    <location>
        <begin position="1"/>
        <end position="19"/>
    </location>
</feature>
<feature type="binding site" evidence="11">
    <location>
        <position position="94"/>
    </location>
    <ligand>
        <name>Ca(2+)</name>
        <dbReference type="ChEBI" id="CHEBI:29108"/>
        <label>1</label>
    </ligand>
</feature>
<accession>A0A6A4LAE9</accession>
<comment type="similarity">
    <text evidence="14">Belongs to the peroxidase family.</text>
</comment>
<evidence type="ECO:0000256" key="15">
    <source>
        <dbReference type="SAM" id="SignalP"/>
    </source>
</evidence>
<evidence type="ECO:0000313" key="18">
    <source>
        <dbReference type="Proteomes" id="UP000428333"/>
    </source>
</evidence>
<feature type="domain" description="Plant heme peroxidase family profile" evidence="16">
    <location>
        <begin position="52"/>
        <end position="531"/>
    </location>
</feature>
<dbReference type="InterPro" id="IPR033905">
    <property type="entry name" value="Secretory_peroxidase"/>
</dbReference>
<feature type="chain" id="PRO_5025330238" description="peroxidase" evidence="15">
    <location>
        <begin position="20"/>
        <end position="531"/>
    </location>
</feature>
<feature type="binding site" evidence="11">
    <location>
        <position position="260"/>
    </location>
    <ligand>
        <name>Ca(2+)</name>
        <dbReference type="ChEBI" id="CHEBI:29108"/>
        <label>2</label>
    </ligand>
</feature>
<dbReference type="EMBL" id="QEFC01001863">
    <property type="protein sequence ID" value="KAE9455280.1"/>
    <property type="molecule type" value="Genomic_DNA"/>
</dbReference>
<evidence type="ECO:0000256" key="12">
    <source>
        <dbReference type="PIRSR" id="PIRSR600823-4"/>
    </source>
</evidence>
<evidence type="ECO:0000256" key="9">
    <source>
        <dbReference type="ARBA" id="ARBA00023157"/>
    </source>
</evidence>
<evidence type="ECO:0000256" key="14">
    <source>
        <dbReference type="RuleBase" id="RU004241"/>
    </source>
</evidence>
<dbReference type="InterPro" id="IPR010255">
    <property type="entry name" value="Haem_peroxidase_sf"/>
</dbReference>
<dbReference type="Proteomes" id="UP000428333">
    <property type="component" value="Linkage Group LG07"/>
</dbReference>
<keyword evidence="5 11" id="KW-0479">Metal-binding</keyword>
<keyword evidence="18" id="KW-1185">Reference proteome</keyword>
<dbReference type="InterPro" id="IPR019794">
    <property type="entry name" value="Peroxidases_AS"/>
</dbReference>
<dbReference type="SUPFAM" id="SSF48113">
    <property type="entry name" value="Heme-dependent peroxidases"/>
    <property type="match status" value="2"/>
</dbReference>
<evidence type="ECO:0000256" key="1">
    <source>
        <dbReference type="ARBA" id="ARBA00000189"/>
    </source>
</evidence>
<evidence type="ECO:0000256" key="10">
    <source>
        <dbReference type="PIRSR" id="PIRSR600823-1"/>
    </source>
</evidence>
<evidence type="ECO:0000256" key="4">
    <source>
        <dbReference type="ARBA" id="ARBA00022617"/>
    </source>
</evidence>
<dbReference type="AlphaFoldDB" id="A0A6A4LAE9"/>
<evidence type="ECO:0000256" key="5">
    <source>
        <dbReference type="ARBA" id="ARBA00022723"/>
    </source>
</evidence>
<feature type="non-terminal residue" evidence="17">
    <location>
        <position position="1"/>
    </location>
</feature>
<dbReference type="Pfam" id="PF00141">
    <property type="entry name" value="peroxidase"/>
    <property type="match status" value="3"/>
</dbReference>
<dbReference type="PRINTS" id="PR00458">
    <property type="entry name" value="PEROXIDASE"/>
</dbReference>
<feature type="binding site" evidence="11">
    <location>
        <position position="115"/>
    </location>
    <ligand>
        <name>Ca(2+)</name>
        <dbReference type="ChEBI" id="CHEBI:29108"/>
        <label>1</label>
    </ligand>
</feature>
<dbReference type="InterPro" id="IPR000823">
    <property type="entry name" value="Peroxidase_pln"/>
</dbReference>
<protein>
    <recommendedName>
        <fullName evidence="2">peroxidase</fullName>
        <ecNumber evidence="2">1.11.1.7</ecNumber>
    </recommendedName>
</protein>
<keyword evidence="6 11" id="KW-0106">Calcium</keyword>
<dbReference type="EC" id="1.11.1.7" evidence="2"/>
<keyword evidence="15" id="KW-0732">Signal</keyword>
<dbReference type="GO" id="GO:0046872">
    <property type="term" value="F:metal ion binding"/>
    <property type="evidence" value="ECO:0007669"/>
    <property type="project" value="UniProtKB-KW"/>
</dbReference>
<comment type="catalytic activity">
    <reaction evidence="1">
        <text>2 a phenolic donor + H2O2 = 2 a phenolic radical donor + 2 H2O</text>
        <dbReference type="Rhea" id="RHEA:56136"/>
        <dbReference type="ChEBI" id="CHEBI:15377"/>
        <dbReference type="ChEBI" id="CHEBI:16240"/>
        <dbReference type="ChEBI" id="CHEBI:139520"/>
        <dbReference type="ChEBI" id="CHEBI:139521"/>
        <dbReference type="EC" id="1.11.1.7"/>
    </reaction>
</comment>
<reference evidence="17 18" key="1">
    <citation type="journal article" date="2019" name="Genome Biol. Evol.">
        <title>The Rhododendron genome and chromosomal organization provide insight into shared whole-genome duplications across the heath family (Ericaceae).</title>
        <authorList>
            <person name="Soza V.L."/>
            <person name="Lindsley D."/>
            <person name="Waalkes A."/>
            <person name="Ramage E."/>
            <person name="Patwardhan R.P."/>
            <person name="Burton J.N."/>
            <person name="Adey A."/>
            <person name="Kumar A."/>
            <person name="Qiu R."/>
            <person name="Shendure J."/>
            <person name="Hall B."/>
        </authorList>
    </citation>
    <scope>NUCLEOTIDE SEQUENCE [LARGE SCALE GENOMIC DNA]</scope>
    <source>
        <strain evidence="17">RSF 1966-606</strain>
    </source>
</reference>
<sequence length="531" mass="59351">MMPKSLAFLLFFLIILTRAIIILCGGDEYDQQFFNAYDQHDHGLSIYGDGGQLKMGYYDQSCPSVETVVRNITWCNVAAKPFLAAKLLRLHFHDAFVRGNDASVLLDSTPTNKAEKDAFPNLSLSGYDVIDEIKAALEEKCNGTVSCADILAMAARDAVSFKVRSMLYIFPKANVEGFNWEKRRENITCNRYPTQYTVAIFKLQHPLGSIFKQRLYNFTGKGDTDPSLNQDYAKTLMGLCPKNSPASSVDMDPHSSLSFDSHYFKILNQKKGLFQSDAALLTDRRSALISQLMRIPGVFFDRFARSMTKMGAIGVLGDGNGNGEGLVALIRECEANGLRKNFYEKSCPQAEQLVRNLTWSKAQKNPSLGAKLLRMHFHDCFVRFKQPKWDVLTGRRDGRISLASDVAGNIPSPLYNFTGKGDSDPSLNPTYAQSLKKQCPNPAKSSTTVEMDPRSSLTFDTHYFTILNQHKGLFQSDAALLTDKKSAEMVKQLQSADDFFFQFNKSMEKMGAVELLTGKDGEIRKKCSVVN</sequence>
<evidence type="ECO:0000256" key="2">
    <source>
        <dbReference type="ARBA" id="ARBA00012313"/>
    </source>
</evidence>
<dbReference type="PRINTS" id="PR00461">
    <property type="entry name" value="PLPEROXIDASE"/>
</dbReference>
<feature type="site" description="Transition state stabilizer" evidence="12">
    <location>
        <position position="89"/>
    </location>
</feature>
<dbReference type="InterPro" id="IPR002016">
    <property type="entry name" value="Haem_peroxidase"/>
</dbReference>
<feature type="disulfide bond" evidence="13">
    <location>
        <begin position="62"/>
        <end position="141"/>
    </location>
</feature>
<feature type="binding site" evidence="11">
    <location>
        <position position="103"/>
    </location>
    <ligand>
        <name>Ca(2+)</name>
        <dbReference type="ChEBI" id="CHEBI:29108"/>
        <label>1</label>
    </ligand>
</feature>
<organism evidence="17 18">
    <name type="scientific">Rhododendron williamsianum</name>
    <dbReference type="NCBI Taxonomy" id="262921"/>
    <lineage>
        <taxon>Eukaryota</taxon>
        <taxon>Viridiplantae</taxon>
        <taxon>Streptophyta</taxon>
        <taxon>Embryophyta</taxon>
        <taxon>Tracheophyta</taxon>
        <taxon>Spermatophyta</taxon>
        <taxon>Magnoliopsida</taxon>
        <taxon>eudicotyledons</taxon>
        <taxon>Gunneridae</taxon>
        <taxon>Pentapetalae</taxon>
        <taxon>asterids</taxon>
        <taxon>Ericales</taxon>
        <taxon>Ericaceae</taxon>
        <taxon>Ericoideae</taxon>
        <taxon>Rhodoreae</taxon>
        <taxon>Rhododendron</taxon>
    </lineage>
</organism>
<dbReference type="Gene3D" id="1.10.420.10">
    <property type="entry name" value="Peroxidase, domain 2"/>
    <property type="match status" value="2"/>
</dbReference>
<comment type="cofactor">
    <cofactor evidence="11">
        <name>Ca(2+)</name>
        <dbReference type="ChEBI" id="CHEBI:29108"/>
    </cofactor>
    <text evidence="11">Binds 2 calcium ions per subunit.</text>
</comment>
<evidence type="ECO:0000256" key="6">
    <source>
        <dbReference type="ARBA" id="ARBA00022837"/>
    </source>
</evidence>
<feature type="binding site" evidence="11">
    <location>
        <position position="101"/>
    </location>
    <ligand>
        <name>Ca(2+)</name>
        <dbReference type="ChEBI" id="CHEBI:29108"/>
        <label>1</label>
    </ligand>
</feature>
<dbReference type="PROSITE" id="PS00436">
    <property type="entry name" value="PEROXIDASE_2"/>
    <property type="match status" value="2"/>
</dbReference>
<evidence type="ECO:0000256" key="13">
    <source>
        <dbReference type="PIRSR" id="PIRSR600823-5"/>
    </source>
</evidence>
<dbReference type="GO" id="GO:0140825">
    <property type="term" value="F:lactoperoxidase activity"/>
    <property type="evidence" value="ECO:0007669"/>
    <property type="project" value="UniProtKB-EC"/>
</dbReference>
<feature type="binding site" evidence="11">
    <location>
        <position position="97"/>
    </location>
    <ligand>
        <name>Ca(2+)</name>
        <dbReference type="ChEBI" id="CHEBI:29108"/>
        <label>1</label>
    </ligand>
</feature>
<evidence type="ECO:0000259" key="16">
    <source>
        <dbReference type="PROSITE" id="PS50873"/>
    </source>
</evidence>
<evidence type="ECO:0000256" key="7">
    <source>
        <dbReference type="ARBA" id="ARBA00023002"/>
    </source>
</evidence>
<dbReference type="PANTHER" id="PTHR31235">
    <property type="entry name" value="PEROXIDASE 25-RELATED"/>
    <property type="match status" value="1"/>
</dbReference>
<keyword evidence="3" id="KW-0575">Peroxidase</keyword>
<keyword evidence="4" id="KW-0349">Heme</keyword>
<feature type="binding site" evidence="11">
    <location>
        <position position="252"/>
    </location>
    <ligand>
        <name>Ca(2+)</name>
        <dbReference type="ChEBI" id="CHEBI:29108"/>
        <label>2</label>
    </ligand>
</feature>
<feature type="binding site" description="axial binding residue" evidence="11">
    <location>
        <position position="205"/>
    </location>
    <ligand>
        <name>heme b</name>
        <dbReference type="ChEBI" id="CHEBI:60344"/>
    </ligand>
    <ligandPart>
        <name>Fe</name>
        <dbReference type="ChEBI" id="CHEBI:18248"/>
    </ligandPart>
</feature>
<feature type="active site" description="Proton acceptor" evidence="10">
    <location>
        <position position="93"/>
    </location>
</feature>
<comment type="caution">
    <text evidence="17">The sequence shown here is derived from an EMBL/GenBank/DDBJ whole genome shotgun (WGS) entry which is preliminary data.</text>
</comment>
<dbReference type="OrthoDB" id="1692850at2759"/>
<dbReference type="CDD" id="cd00693">
    <property type="entry name" value="secretory_peroxidase"/>
    <property type="match status" value="1"/>
</dbReference>
<dbReference type="PROSITE" id="PS50873">
    <property type="entry name" value="PEROXIDASE_4"/>
    <property type="match status" value="1"/>
</dbReference>
<dbReference type="GO" id="GO:0020037">
    <property type="term" value="F:heme binding"/>
    <property type="evidence" value="ECO:0007669"/>
    <property type="project" value="InterPro"/>
</dbReference>
<gene>
    <name evidence="17" type="ORF">C3L33_12820</name>
</gene>
<keyword evidence="9 13" id="KW-1015">Disulfide bond</keyword>
<evidence type="ECO:0000256" key="8">
    <source>
        <dbReference type="ARBA" id="ARBA00023004"/>
    </source>
</evidence>
<keyword evidence="8 11" id="KW-0408">Iron</keyword>
<dbReference type="GO" id="GO:0006979">
    <property type="term" value="P:response to oxidative stress"/>
    <property type="evidence" value="ECO:0007669"/>
    <property type="project" value="InterPro"/>
</dbReference>
<evidence type="ECO:0000313" key="17">
    <source>
        <dbReference type="EMBL" id="KAE9455280.1"/>
    </source>
</evidence>
<name>A0A6A4LAE9_9ERIC</name>
<feature type="binding site" evidence="11">
    <location>
        <position position="99"/>
    </location>
    <ligand>
        <name>Ca(2+)</name>
        <dbReference type="ChEBI" id="CHEBI:29108"/>
        <label>1</label>
    </ligand>
</feature>
<evidence type="ECO:0000256" key="11">
    <source>
        <dbReference type="PIRSR" id="PIRSR600823-3"/>
    </source>
</evidence>
<dbReference type="GO" id="GO:0042744">
    <property type="term" value="P:hydrogen peroxide catabolic process"/>
    <property type="evidence" value="ECO:0007669"/>
    <property type="project" value="InterPro"/>
</dbReference>
<proteinExistence type="inferred from homology"/>
<keyword evidence="7" id="KW-0560">Oxidoreductase</keyword>
<evidence type="ECO:0000256" key="3">
    <source>
        <dbReference type="ARBA" id="ARBA00022559"/>
    </source>
</evidence>
<dbReference type="Gene3D" id="1.10.520.10">
    <property type="match status" value="2"/>
</dbReference>
<comment type="cofactor">
    <cofactor evidence="11">
        <name>heme b</name>
        <dbReference type="ChEBI" id="CHEBI:60344"/>
    </cofactor>
    <text evidence="11">Binds 1 heme b (iron(II)-protoporphyrin IX) group per subunit.</text>
</comment>